<dbReference type="SMART" id="SM00448">
    <property type="entry name" value="REC"/>
    <property type="match status" value="1"/>
</dbReference>
<organism evidence="3 4">
    <name type="scientific">Asticcacaulis biprosthecium C19</name>
    <dbReference type="NCBI Taxonomy" id="715226"/>
    <lineage>
        <taxon>Bacteria</taxon>
        <taxon>Pseudomonadati</taxon>
        <taxon>Pseudomonadota</taxon>
        <taxon>Alphaproteobacteria</taxon>
        <taxon>Caulobacterales</taxon>
        <taxon>Caulobacteraceae</taxon>
        <taxon>Asticcacaulis</taxon>
    </lineage>
</organism>
<dbReference type="Proteomes" id="UP000006512">
    <property type="component" value="Unassembled WGS sequence"/>
</dbReference>
<sequence length="152" mass="16791">MIEDNHGDALLVQRAFKKAAIPGNVTVAPTAEIGLCILRREGGFSHTPYPDLILLDVNLPYMGGGEFLELVKADPELRLIPVIIMSSSKAERDIQSTYKTYANGFVIKPFIAHEYDDVIKSIEDYWFQLNETPETHAPVPPAAHAKAALPAY</sequence>
<keyword evidence="1" id="KW-0597">Phosphoprotein</keyword>
<dbReference type="AlphaFoldDB" id="F4QHM5"/>
<protein>
    <submittedName>
        <fullName evidence="3">Response regulator</fullName>
    </submittedName>
</protein>
<gene>
    <name evidence="3" type="ORF">ABI_12000</name>
</gene>
<dbReference type="HOGENOM" id="CLU_000445_69_17_5"/>
<proteinExistence type="predicted"/>
<dbReference type="InterPro" id="IPR052893">
    <property type="entry name" value="TCS_response_regulator"/>
</dbReference>
<dbReference type="GO" id="GO:0000160">
    <property type="term" value="P:phosphorelay signal transduction system"/>
    <property type="evidence" value="ECO:0007669"/>
    <property type="project" value="InterPro"/>
</dbReference>
<feature type="modified residue" description="4-aspartylphosphate" evidence="1">
    <location>
        <position position="56"/>
    </location>
</feature>
<dbReference type="SUPFAM" id="SSF52172">
    <property type="entry name" value="CheY-like"/>
    <property type="match status" value="1"/>
</dbReference>
<dbReference type="Pfam" id="PF00072">
    <property type="entry name" value="Response_reg"/>
    <property type="match status" value="1"/>
</dbReference>
<evidence type="ECO:0000313" key="3">
    <source>
        <dbReference type="EMBL" id="EGF92762.1"/>
    </source>
</evidence>
<accession>F4QHM5</accession>
<evidence type="ECO:0000313" key="4">
    <source>
        <dbReference type="Proteomes" id="UP000006512"/>
    </source>
</evidence>
<dbReference type="PROSITE" id="PS50110">
    <property type="entry name" value="RESPONSE_REGULATORY"/>
    <property type="match status" value="1"/>
</dbReference>
<evidence type="ECO:0000259" key="2">
    <source>
        <dbReference type="PROSITE" id="PS50110"/>
    </source>
</evidence>
<keyword evidence="4" id="KW-1185">Reference proteome</keyword>
<dbReference type="STRING" id="715226.ABI_12000"/>
<evidence type="ECO:0000256" key="1">
    <source>
        <dbReference type="PROSITE-ProRule" id="PRU00169"/>
    </source>
</evidence>
<dbReference type="eggNOG" id="COG0745">
    <property type="taxonomic scope" value="Bacteria"/>
</dbReference>
<dbReference type="PANTHER" id="PTHR44520">
    <property type="entry name" value="RESPONSE REGULATOR RCP1-RELATED"/>
    <property type="match status" value="1"/>
</dbReference>
<dbReference type="Gene3D" id="3.40.50.2300">
    <property type="match status" value="1"/>
</dbReference>
<dbReference type="InterPro" id="IPR001789">
    <property type="entry name" value="Sig_transdc_resp-reg_receiver"/>
</dbReference>
<name>F4QHM5_9CAUL</name>
<feature type="domain" description="Response regulatory" evidence="2">
    <location>
        <begin position="1"/>
        <end position="123"/>
    </location>
</feature>
<dbReference type="EMBL" id="GL883077">
    <property type="protein sequence ID" value="EGF92762.1"/>
    <property type="molecule type" value="Genomic_DNA"/>
</dbReference>
<dbReference type="PANTHER" id="PTHR44520:SF2">
    <property type="entry name" value="RESPONSE REGULATOR RCP1"/>
    <property type="match status" value="1"/>
</dbReference>
<dbReference type="InterPro" id="IPR011006">
    <property type="entry name" value="CheY-like_superfamily"/>
</dbReference>
<reference evidence="4" key="1">
    <citation type="submission" date="2011-03" db="EMBL/GenBank/DDBJ databases">
        <title>Draft genome sequence of Brevundimonas diminuta.</title>
        <authorList>
            <person name="Brown P.J.B."/>
            <person name="Buechlein A."/>
            <person name="Hemmerich C."/>
            <person name="Brun Y.V."/>
        </authorList>
    </citation>
    <scope>NUCLEOTIDE SEQUENCE [LARGE SCALE GENOMIC DNA]</scope>
    <source>
        <strain evidence="4">C19</strain>
    </source>
</reference>
<dbReference type="CDD" id="cd17557">
    <property type="entry name" value="REC_Rcp-like"/>
    <property type="match status" value="1"/>
</dbReference>